<name>A0A6C0I0Q8_9ZZZZ</name>
<protein>
    <submittedName>
        <fullName evidence="3">Uncharacterized protein</fullName>
    </submittedName>
</protein>
<feature type="region of interest" description="Disordered" evidence="1">
    <location>
        <begin position="1"/>
        <end position="20"/>
    </location>
</feature>
<dbReference type="EMBL" id="MN740044">
    <property type="protein sequence ID" value="QHT85703.1"/>
    <property type="molecule type" value="Genomic_DNA"/>
</dbReference>
<organism evidence="3">
    <name type="scientific">viral metagenome</name>
    <dbReference type="NCBI Taxonomy" id="1070528"/>
    <lineage>
        <taxon>unclassified sequences</taxon>
        <taxon>metagenomes</taxon>
        <taxon>organismal metagenomes</taxon>
    </lineage>
</organism>
<feature type="transmembrane region" description="Helical" evidence="2">
    <location>
        <begin position="263"/>
        <end position="281"/>
    </location>
</feature>
<feature type="compositionally biased region" description="Polar residues" evidence="1">
    <location>
        <begin position="1"/>
        <end position="14"/>
    </location>
</feature>
<evidence type="ECO:0000313" key="3">
    <source>
        <dbReference type="EMBL" id="QHT85703.1"/>
    </source>
</evidence>
<evidence type="ECO:0000256" key="1">
    <source>
        <dbReference type="SAM" id="MobiDB-lite"/>
    </source>
</evidence>
<reference evidence="3" key="1">
    <citation type="journal article" date="2020" name="Nature">
        <title>Giant virus diversity and host interactions through global metagenomics.</title>
        <authorList>
            <person name="Schulz F."/>
            <person name="Roux S."/>
            <person name="Paez-Espino D."/>
            <person name="Jungbluth S."/>
            <person name="Walsh D.A."/>
            <person name="Denef V.J."/>
            <person name="McMahon K.D."/>
            <person name="Konstantinidis K.T."/>
            <person name="Eloe-Fadrosh E.A."/>
            <person name="Kyrpides N.C."/>
            <person name="Woyke T."/>
        </authorList>
    </citation>
    <scope>NUCLEOTIDE SEQUENCE</scope>
    <source>
        <strain evidence="3">GVMAG-M-3300023184-182</strain>
    </source>
</reference>
<proteinExistence type="predicted"/>
<sequence length="288" mass="32651">MSLVSNAMPWTNDDQPQKKRVATMRKTIKSKPYVKEGTESSPDAYMPSDSAVLYKIPTPEDVQNENDMRNSRVTELINQMSSVSEDNDGSKLVDFRPPPYAVNNRIIDSNESESELSHSQSTNMHLPSQSTNMHLPSQSTNMHLPSQSTNMHLPSQSTNMHLPWRMPVADNEIENPENPLQRPVPKIQAHNDLAYGPTYTNTKYGNYHNSYDPSQIVYAAAAAASKTNKVPTDDSRLMEKINYMIRLLENQAVEKTANITEEFILYTFLGVFMIFVLDSFVRVGKYVR</sequence>
<evidence type="ECO:0000256" key="2">
    <source>
        <dbReference type="SAM" id="Phobius"/>
    </source>
</evidence>
<keyword evidence="2" id="KW-1133">Transmembrane helix</keyword>
<keyword evidence="2" id="KW-0472">Membrane</keyword>
<accession>A0A6C0I0Q8</accession>
<dbReference type="AlphaFoldDB" id="A0A6C0I0Q8"/>
<keyword evidence="2" id="KW-0812">Transmembrane</keyword>